<protein>
    <submittedName>
        <fullName evidence="8">Disease resistance protein RXW24L</fullName>
    </submittedName>
</protein>
<dbReference type="PANTHER" id="PTHR23155:SF1211">
    <property type="entry name" value="OS09G0313500 PROTEIN"/>
    <property type="match status" value="1"/>
</dbReference>
<reference evidence="8" key="1">
    <citation type="submission" date="2020-06" db="EMBL/GenBank/DDBJ databases">
        <authorList>
            <person name="Li T."/>
            <person name="Hu X."/>
            <person name="Zhang T."/>
            <person name="Song X."/>
            <person name="Zhang H."/>
            <person name="Dai N."/>
            <person name="Sheng W."/>
            <person name="Hou X."/>
            <person name="Wei L."/>
        </authorList>
    </citation>
    <scope>NUCLEOTIDE SEQUENCE</scope>
    <source>
        <strain evidence="8">3651</strain>
        <tissue evidence="8">Leaf</tissue>
    </source>
</reference>
<organism evidence="8 9">
    <name type="scientific">Sesamum alatum</name>
    <dbReference type="NCBI Taxonomy" id="300844"/>
    <lineage>
        <taxon>Eukaryota</taxon>
        <taxon>Viridiplantae</taxon>
        <taxon>Streptophyta</taxon>
        <taxon>Embryophyta</taxon>
        <taxon>Tracheophyta</taxon>
        <taxon>Spermatophyta</taxon>
        <taxon>Magnoliopsida</taxon>
        <taxon>eudicotyledons</taxon>
        <taxon>Gunneridae</taxon>
        <taxon>Pentapetalae</taxon>
        <taxon>asterids</taxon>
        <taxon>lamiids</taxon>
        <taxon>Lamiales</taxon>
        <taxon>Pedaliaceae</taxon>
        <taxon>Sesamum</taxon>
    </lineage>
</organism>
<dbReference type="Gene3D" id="1.10.8.430">
    <property type="entry name" value="Helical domain of apoptotic protease-activating factors"/>
    <property type="match status" value="1"/>
</dbReference>
<keyword evidence="5" id="KW-0611">Plant defense</keyword>
<name>A0AAE1Y8N8_9LAMI</name>
<proteinExistence type="inferred from homology"/>
<feature type="domain" description="Disease resistance protein winged helix" evidence="7">
    <location>
        <begin position="85"/>
        <end position="165"/>
    </location>
</feature>
<comment type="caution">
    <text evidence="8">The sequence shown here is derived from an EMBL/GenBank/DDBJ whole genome shotgun (WGS) entry which is preliminary data.</text>
</comment>
<keyword evidence="3" id="KW-0677">Repeat</keyword>
<dbReference type="FunFam" id="1.10.10.10:FF:000322">
    <property type="entry name" value="Probable disease resistance protein At1g63360"/>
    <property type="match status" value="1"/>
</dbReference>
<evidence type="ECO:0000313" key="8">
    <source>
        <dbReference type="EMBL" id="KAK4425429.1"/>
    </source>
</evidence>
<accession>A0AAE1Y8N8</accession>
<dbReference type="InterPro" id="IPR044974">
    <property type="entry name" value="Disease_R_plants"/>
</dbReference>
<reference evidence="8" key="2">
    <citation type="journal article" date="2024" name="Plant">
        <title>Genomic evolution and insights into agronomic trait innovations of Sesamum species.</title>
        <authorList>
            <person name="Miao H."/>
            <person name="Wang L."/>
            <person name="Qu L."/>
            <person name="Liu H."/>
            <person name="Sun Y."/>
            <person name="Le M."/>
            <person name="Wang Q."/>
            <person name="Wei S."/>
            <person name="Zheng Y."/>
            <person name="Lin W."/>
            <person name="Duan Y."/>
            <person name="Cao H."/>
            <person name="Xiong S."/>
            <person name="Wang X."/>
            <person name="Wei L."/>
            <person name="Li C."/>
            <person name="Ma Q."/>
            <person name="Ju M."/>
            <person name="Zhao R."/>
            <person name="Li G."/>
            <person name="Mu C."/>
            <person name="Tian Q."/>
            <person name="Mei H."/>
            <person name="Zhang T."/>
            <person name="Gao T."/>
            <person name="Zhang H."/>
        </authorList>
    </citation>
    <scope>NUCLEOTIDE SEQUENCE</scope>
    <source>
        <strain evidence="8">3651</strain>
    </source>
</reference>
<dbReference type="AlphaFoldDB" id="A0AAE1Y8N8"/>
<dbReference type="EMBL" id="JACGWO010000006">
    <property type="protein sequence ID" value="KAK4425429.1"/>
    <property type="molecule type" value="Genomic_DNA"/>
</dbReference>
<evidence type="ECO:0000256" key="1">
    <source>
        <dbReference type="ARBA" id="ARBA00008894"/>
    </source>
</evidence>
<evidence type="ECO:0000259" key="7">
    <source>
        <dbReference type="Pfam" id="PF23559"/>
    </source>
</evidence>
<dbReference type="Gene3D" id="3.80.10.10">
    <property type="entry name" value="Ribonuclease Inhibitor"/>
    <property type="match status" value="1"/>
</dbReference>
<dbReference type="SUPFAM" id="SSF52058">
    <property type="entry name" value="L domain-like"/>
    <property type="match status" value="1"/>
</dbReference>
<keyword evidence="9" id="KW-1185">Reference proteome</keyword>
<dbReference type="SUPFAM" id="SSF52540">
    <property type="entry name" value="P-loop containing nucleoside triphosphate hydrolases"/>
    <property type="match status" value="1"/>
</dbReference>
<dbReference type="Gene3D" id="1.10.10.10">
    <property type="entry name" value="Winged helix-like DNA-binding domain superfamily/Winged helix DNA-binding domain"/>
    <property type="match status" value="1"/>
</dbReference>
<dbReference type="Pfam" id="PF23559">
    <property type="entry name" value="WHD_DRP"/>
    <property type="match status" value="1"/>
</dbReference>
<keyword evidence="4" id="KW-0547">Nucleotide-binding</keyword>
<dbReference type="Proteomes" id="UP001293254">
    <property type="component" value="Unassembled WGS sequence"/>
</dbReference>
<dbReference type="GO" id="GO:0005524">
    <property type="term" value="F:ATP binding"/>
    <property type="evidence" value="ECO:0007669"/>
    <property type="project" value="UniProtKB-KW"/>
</dbReference>
<dbReference type="InterPro" id="IPR042197">
    <property type="entry name" value="Apaf_helical"/>
</dbReference>
<evidence type="ECO:0000256" key="3">
    <source>
        <dbReference type="ARBA" id="ARBA00022737"/>
    </source>
</evidence>
<dbReference type="InterPro" id="IPR027417">
    <property type="entry name" value="P-loop_NTPase"/>
</dbReference>
<gene>
    <name evidence="8" type="ORF">Salat_1736900</name>
</gene>
<dbReference type="InterPro" id="IPR032675">
    <property type="entry name" value="LRR_dom_sf"/>
</dbReference>
<evidence type="ECO:0000256" key="2">
    <source>
        <dbReference type="ARBA" id="ARBA00022614"/>
    </source>
</evidence>
<dbReference type="PANTHER" id="PTHR23155">
    <property type="entry name" value="DISEASE RESISTANCE PROTEIN RP"/>
    <property type="match status" value="1"/>
</dbReference>
<evidence type="ECO:0000256" key="6">
    <source>
        <dbReference type="ARBA" id="ARBA00022840"/>
    </source>
</evidence>
<dbReference type="InterPro" id="IPR036388">
    <property type="entry name" value="WH-like_DNA-bd_sf"/>
</dbReference>
<dbReference type="GO" id="GO:0098542">
    <property type="term" value="P:defense response to other organism"/>
    <property type="evidence" value="ECO:0007669"/>
    <property type="project" value="TreeGrafter"/>
</dbReference>
<sequence length="422" mass="48665">MIGPVDLVEGIGMAIVKHCGGIPLAIAVMWGTLRGKNLQYWILIQRKLQNRLRPEFPGSELPHVLDVCYNELPCHLKPCFLYLGLFPMDRAIALEKLYLLWMAEGLITSASMRDINDKARIEVCEYYFNELFERSLVMMVNGEEEEEDVKRFESCLQVHDTIHNLCRMKASEGEFLEVTTPGDDDAVPRRVAICLNKFEDRNVDVSIDAKRIRTLVFFEDDDQFLQNPTWPGAFSDLKEFKGMRVLDFEGVDFRVRKLPAGVEKLFYLRHLSFNGCYLLELPSYLSNFRLLETLDLRKGSQLVSALLGKLPNLRSLVLCNDAFVGTEMVCDEEDFPKLRNLKLATLQFLEDWEVGRGAMPCLTVLTIQQCEKLEMLPNELAKIPTFKRLRIIGLMSRGLRYKIDHLVDEIRQFGNYDFTPIF</sequence>
<evidence type="ECO:0000256" key="4">
    <source>
        <dbReference type="ARBA" id="ARBA00022741"/>
    </source>
</evidence>
<comment type="similarity">
    <text evidence="1">Belongs to the disease resistance NB-LRR family.</text>
</comment>
<evidence type="ECO:0000313" key="9">
    <source>
        <dbReference type="Proteomes" id="UP001293254"/>
    </source>
</evidence>
<keyword evidence="6" id="KW-0067">ATP-binding</keyword>
<dbReference type="InterPro" id="IPR058922">
    <property type="entry name" value="WHD_DRP"/>
</dbReference>
<evidence type="ECO:0000256" key="5">
    <source>
        <dbReference type="ARBA" id="ARBA00022821"/>
    </source>
</evidence>
<keyword evidence="2" id="KW-0433">Leucine-rich repeat</keyword>